<accession>A0ABW7XZ75</accession>
<feature type="chain" id="PRO_5046283877" evidence="1">
    <location>
        <begin position="23"/>
        <end position="96"/>
    </location>
</feature>
<keyword evidence="3" id="KW-1185">Reference proteome</keyword>
<dbReference type="InterPro" id="IPR058119">
    <property type="entry name" value="SCO0607-like"/>
</dbReference>
<name>A0ABW7XZ75_STRCE</name>
<dbReference type="Proteomes" id="UP001612415">
    <property type="component" value="Unassembled WGS sequence"/>
</dbReference>
<dbReference type="NCBIfam" id="NF046120">
    <property type="entry name" value="lipo_SCO0607"/>
    <property type="match status" value="1"/>
</dbReference>
<evidence type="ECO:0000313" key="3">
    <source>
        <dbReference type="Proteomes" id="UP001612415"/>
    </source>
</evidence>
<dbReference type="PROSITE" id="PS51257">
    <property type="entry name" value="PROKAR_LIPOPROTEIN"/>
    <property type="match status" value="1"/>
</dbReference>
<comment type="caution">
    <text evidence="2">The sequence shown here is derived from an EMBL/GenBank/DDBJ whole genome shotgun (WGS) entry which is preliminary data.</text>
</comment>
<evidence type="ECO:0000313" key="2">
    <source>
        <dbReference type="EMBL" id="MFI5675387.1"/>
    </source>
</evidence>
<reference evidence="2 3" key="1">
    <citation type="submission" date="2024-10" db="EMBL/GenBank/DDBJ databases">
        <title>The Natural Products Discovery Center: Release of the First 8490 Sequenced Strains for Exploring Actinobacteria Biosynthetic Diversity.</title>
        <authorList>
            <person name="Kalkreuter E."/>
            <person name="Kautsar S.A."/>
            <person name="Yang D."/>
            <person name="Bader C.D."/>
            <person name="Teijaro C.N."/>
            <person name="Fluegel L."/>
            <person name="Davis C.M."/>
            <person name="Simpson J.R."/>
            <person name="Lauterbach L."/>
            <person name="Steele A.D."/>
            <person name="Gui C."/>
            <person name="Meng S."/>
            <person name="Li G."/>
            <person name="Viehrig K."/>
            <person name="Ye F."/>
            <person name="Su P."/>
            <person name="Kiefer A.F."/>
            <person name="Nichols A."/>
            <person name="Cepeda A.J."/>
            <person name="Yan W."/>
            <person name="Fan B."/>
            <person name="Jiang Y."/>
            <person name="Adhikari A."/>
            <person name="Zheng C.-J."/>
            <person name="Schuster L."/>
            <person name="Cowan T.M."/>
            <person name="Smanski M.J."/>
            <person name="Chevrette M.G."/>
            <person name="De Carvalho L.P.S."/>
            <person name="Shen B."/>
        </authorList>
    </citation>
    <scope>NUCLEOTIDE SEQUENCE [LARGE SCALE GENOMIC DNA]</scope>
    <source>
        <strain evidence="2 3">NPDC051599</strain>
    </source>
</reference>
<dbReference type="EMBL" id="JBITDC010000004">
    <property type="protein sequence ID" value="MFI5675387.1"/>
    <property type="molecule type" value="Genomic_DNA"/>
</dbReference>
<gene>
    <name evidence="2" type="ORF">ACIA8P_12055</name>
</gene>
<proteinExistence type="predicted"/>
<feature type="signal peptide" evidence="1">
    <location>
        <begin position="1"/>
        <end position="22"/>
    </location>
</feature>
<keyword evidence="2" id="KW-0449">Lipoprotein</keyword>
<evidence type="ECO:0000256" key="1">
    <source>
        <dbReference type="SAM" id="SignalP"/>
    </source>
</evidence>
<dbReference type="RefSeq" id="WP_398656562.1">
    <property type="nucleotide sequence ID" value="NZ_JBITDC010000004.1"/>
</dbReference>
<sequence length="96" mass="10121">MPRVLRPVWCLALAGVAGAMLAGCSTEEAICGGGEYPVMAVGGTGSACVSDGEEPPKGYVRYPKGKVPEHVDDKWDIYWDTHTVDKNGDIVDAPDA</sequence>
<organism evidence="2 3">
    <name type="scientific">Streptomyces cellulosae</name>
    <dbReference type="NCBI Taxonomy" id="1968"/>
    <lineage>
        <taxon>Bacteria</taxon>
        <taxon>Bacillati</taxon>
        <taxon>Actinomycetota</taxon>
        <taxon>Actinomycetes</taxon>
        <taxon>Kitasatosporales</taxon>
        <taxon>Streptomycetaceae</taxon>
        <taxon>Streptomyces</taxon>
    </lineage>
</organism>
<keyword evidence="1" id="KW-0732">Signal</keyword>
<protein>
    <submittedName>
        <fullName evidence="2">SCO0607 family lipoprotein</fullName>
    </submittedName>
</protein>